<dbReference type="GO" id="GO:0005886">
    <property type="term" value="C:plasma membrane"/>
    <property type="evidence" value="ECO:0007669"/>
    <property type="project" value="UniProtKB-SubCell"/>
</dbReference>
<keyword evidence="6 7" id="KW-0472">Membrane</keyword>
<reference evidence="9 10" key="1">
    <citation type="submission" date="2018-06" db="EMBL/GenBank/DDBJ databases">
        <authorList>
            <consortium name="Pathogen Informatics"/>
            <person name="Doyle S."/>
        </authorList>
    </citation>
    <scope>NUCLEOTIDE SEQUENCE [LARGE SCALE GENOMIC DNA]</scope>
    <source>
        <strain evidence="9 10">NCTC13767</strain>
    </source>
</reference>
<organism evidence="9 10">
    <name type="scientific">Streptococcus gallolyticus</name>
    <dbReference type="NCBI Taxonomy" id="315405"/>
    <lineage>
        <taxon>Bacteria</taxon>
        <taxon>Bacillati</taxon>
        <taxon>Bacillota</taxon>
        <taxon>Bacilli</taxon>
        <taxon>Lactobacillales</taxon>
        <taxon>Streptococcaceae</taxon>
        <taxon>Streptococcus</taxon>
    </lineage>
</organism>
<accession>A0A380K4C1</accession>
<dbReference type="PANTHER" id="PTHR23513">
    <property type="entry name" value="INTEGRAL MEMBRANE EFFLUX PROTEIN-RELATED"/>
    <property type="match status" value="1"/>
</dbReference>
<dbReference type="AlphaFoldDB" id="A0A380K4C1"/>
<dbReference type="InterPro" id="IPR036259">
    <property type="entry name" value="MFS_trans_sf"/>
</dbReference>
<dbReference type="PROSITE" id="PS50850">
    <property type="entry name" value="MFS"/>
    <property type="match status" value="1"/>
</dbReference>
<name>A0A380K4C1_9STRE</name>
<protein>
    <submittedName>
        <fullName evidence="9">Macrolide-efflux protein</fullName>
    </submittedName>
</protein>
<keyword evidence="2" id="KW-0813">Transport</keyword>
<keyword evidence="5 7" id="KW-1133">Transmembrane helix</keyword>
<feature type="transmembrane region" description="Helical" evidence="7">
    <location>
        <begin position="99"/>
        <end position="117"/>
    </location>
</feature>
<dbReference type="PANTHER" id="PTHR23513:SF11">
    <property type="entry name" value="STAPHYLOFERRIN A TRANSPORTER"/>
    <property type="match status" value="1"/>
</dbReference>
<keyword evidence="4 7" id="KW-0812">Transmembrane</keyword>
<evidence type="ECO:0000256" key="5">
    <source>
        <dbReference type="ARBA" id="ARBA00022989"/>
    </source>
</evidence>
<evidence type="ECO:0000256" key="3">
    <source>
        <dbReference type="ARBA" id="ARBA00022475"/>
    </source>
</evidence>
<evidence type="ECO:0000256" key="6">
    <source>
        <dbReference type="ARBA" id="ARBA00023136"/>
    </source>
</evidence>
<keyword evidence="3" id="KW-1003">Cell membrane</keyword>
<evidence type="ECO:0000256" key="2">
    <source>
        <dbReference type="ARBA" id="ARBA00022448"/>
    </source>
</evidence>
<sequence>MKKAEQKNASLLVSSSAISKIGDVLFDYVNNSFLASFNMNSMVLVGVYQSLENIMGVLFNLFGGVIADRFRRKKIIILSDFLSGLACIALSFISDNTWLIYAIIAANVFLAFLSSFFNTCL</sequence>
<dbReference type="EMBL" id="UHFM01000006">
    <property type="protein sequence ID" value="SUN59734.1"/>
    <property type="molecule type" value="Genomic_DNA"/>
</dbReference>
<gene>
    <name evidence="9" type="primary">mefE_1</name>
    <name evidence="9" type="ORF">NCTC13767_01554</name>
</gene>
<evidence type="ECO:0000313" key="9">
    <source>
        <dbReference type="EMBL" id="SUN59734.1"/>
    </source>
</evidence>
<evidence type="ECO:0000313" key="10">
    <source>
        <dbReference type="Proteomes" id="UP000254510"/>
    </source>
</evidence>
<evidence type="ECO:0000256" key="4">
    <source>
        <dbReference type="ARBA" id="ARBA00022692"/>
    </source>
</evidence>
<dbReference type="GO" id="GO:0022857">
    <property type="term" value="F:transmembrane transporter activity"/>
    <property type="evidence" value="ECO:0007669"/>
    <property type="project" value="InterPro"/>
</dbReference>
<dbReference type="SUPFAM" id="SSF103473">
    <property type="entry name" value="MFS general substrate transporter"/>
    <property type="match status" value="1"/>
</dbReference>
<feature type="domain" description="Major facilitator superfamily (MFS) profile" evidence="8">
    <location>
        <begin position="1"/>
        <end position="121"/>
    </location>
</feature>
<evidence type="ECO:0000259" key="8">
    <source>
        <dbReference type="PROSITE" id="PS50850"/>
    </source>
</evidence>
<dbReference type="Proteomes" id="UP000254510">
    <property type="component" value="Unassembled WGS sequence"/>
</dbReference>
<evidence type="ECO:0000256" key="1">
    <source>
        <dbReference type="ARBA" id="ARBA00004651"/>
    </source>
</evidence>
<dbReference type="InterPro" id="IPR020846">
    <property type="entry name" value="MFS_dom"/>
</dbReference>
<feature type="transmembrane region" description="Helical" evidence="7">
    <location>
        <begin position="75"/>
        <end position="93"/>
    </location>
</feature>
<evidence type="ECO:0000256" key="7">
    <source>
        <dbReference type="SAM" id="Phobius"/>
    </source>
</evidence>
<comment type="subcellular location">
    <subcellularLocation>
        <location evidence="1">Cell membrane</location>
        <topology evidence="1">Multi-pass membrane protein</topology>
    </subcellularLocation>
</comment>
<dbReference type="Gene3D" id="1.20.1250.20">
    <property type="entry name" value="MFS general substrate transporter like domains"/>
    <property type="match status" value="1"/>
</dbReference>
<proteinExistence type="predicted"/>